<feature type="transmembrane region" description="Helical" evidence="5">
    <location>
        <begin position="1206"/>
        <end position="1226"/>
    </location>
</feature>
<feature type="compositionally biased region" description="Polar residues" evidence="4">
    <location>
        <begin position="694"/>
        <end position="713"/>
    </location>
</feature>
<gene>
    <name evidence="8" type="ORF">Moror_5322</name>
</gene>
<dbReference type="CDD" id="cd00590">
    <property type="entry name" value="RRM_SF"/>
    <property type="match status" value="2"/>
</dbReference>
<dbReference type="EMBL" id="AWSO01000593">
    <property type="protein sequence ID" value="ESK89047.1"/>
    <property type="molecule type" value="Genomic_DNA"/>
</dbReference>
<keyword evidence="2" id="KW-0067">ATP-binding</keyword>
<evidence type="ECO:0000256" key="1">
    <source>
        <dbReference type="ARBA" id="ARBA00022741"/>
    </source>
</evidence>
<protein>
    <recommendedName>
        <fullName evidence="10">Kinase-like protein</fullName>
    </recommendedName>
</protein>
<organism evidence="8 9">
    <name type="scientific">Moniliophthora roreri (strain MCA 2997)</name>
    <name type="common">Cocoa frosty pod rot fungus</name>
    <name type="synonym">Crinipellis roreri</name>
    <dbReference type="NCBI Taxonomy" id="1381753"/>
    <lineage>
        <taxon>Eukaryota</taxon>
        <taxon>Fungi</taxon>
        <taxon>Dikarya</taxon>
        <taxon>Basidiomycota</taxon>
        <taxon>Agaricomycotina</taxon>
        <taxon>Agaricomycetes</taxon>
        <taxon>Agaricomycetidae</taxon>
        <taxon>Agaricales</taxon>
        <taxon>Marasmiineae</taxon>
        <taxon>Marasmiaceae</taxon>
        <taxon>Moniliophthora</taxon>
    </lineage>
</organism>
<keyword evidence="5" id="KW-0472">Membrane</keyword>
<feature type="transmembrane region" description="Helical" evidence="5">
    <location>
        <begin position="372"/>
        <end position="392"/>
    </location>
</feature>
<dbReference type="KEGG" id="mrr:Moror_5322"/>
<dbReference type="Pfam" id="PF00076">
    <property type="entry name" value="RRM_1"/>
    <property type="match status" value="1"/>
</dbReference>
<dbReference type="Gene3D" id="1.10.510.10">
    <property type="entry name" value="Transferase(Phosphotransferase) domain 1"/>
    <property type="match status" value="2"/>
</dbReference>
<evidence type="ECO:0008006" key="10">
    <source>
        <dbReference type="Google" id="ProtNLM"/>
    </source>
</evidence>
<comment type="caution">
    <text evidence="8">The sequence shown here is derived from an EMBL/GenBank/DDBJ whole genome shotgun (WGS) entry which is preliminary data.</text>
</comment>
<dbReference type="InterPro" id="IPR035979">
    <property type="entry name" value="RBD_domain_sf"/>
</dbReference>
<evidence type="ECO:0000313" key="9">
    <source>
        <dbReference type="Proteomes" id="UP000017559"/>
    </source>
</evidence>
<dbReference type="PROSITE" id="PS50011">
    <property type="entry name" value="PROTEIN_KINASE_DOM"/>
    <property type="match status" value="2"/>
</dbReference>
<dbReference type="STRING" id="1381753.V2X5G6"/>
<dbReference type="PANTHER" id="PTHR44329:SF298">
    <property type="entry name" value="MIXED LINEAGE KINASE DOMAIN-LIKE PROTEIN"/>
    <property type="match status" value="1"/>
</dbReference>
<keyword evidence="9" id="KW-1185">Reference proteome</keyword>
<evidence type="ECO:0000256" key="5">
    <source>
        <dbReference type="SAM" id="Phobius"/>
    </source>
</evidence>
<dbReference type="Gene3D" id="3.30.70.330">
    <property type="match status" value="1"/>
</dbReference>
<feature type="region of interest" description="Disordered" evidence="4">
    <location>
        <begin position="694"/>
        <end position="717"/>
    </location>
</feature>
<keyword evidence="1" id="KW-0547">Nucleotide-binding</keyword>
<dbReference type="Proteomes" id="UP000017559">
    <property type="component" value="Unassembled WGS sequence"/>
</dbReference>
<dbReference type="InterPro" id="IPR008271">
    <property type="entry name" value="Ser/Thr_kinase_AS"/>
</dbReference>
<dbReference type="PANTHER" id="PTHR44329">
    <property type="entry name" value="SERINE/THREONINE-PROTEIN KINASE TNNI3K-RELATED"/>
    <property type="match status" value="1"/>
</dbReference>
<sequence>MTPIDVQDLRQPLLDGNVQVENDIELTEFEFGRDFASDQQAIDELDHDLFITGSHQHYGQKLRFLTKSCERYHRLPSSCVLQNISGLEVDPSAFARGGFADVHRGTLEGVGEVAVKRIRADEEQGGPSLIQQFLCREAVIWKHCRHRNVVPFIAVFTQDPEVCLISKWMVHGNVIAYLTAHLDADVQSLILDVFNGCHYIHSLDIVHGDLKSANILINEAGQACISDFGIASIHDRSPDPSSAAVETRKLAGAGSARWLAPELLFTVTQKPTFASDVYAFGVVLWEILTCRVPYEHISTDQSVMLRVSQGLRPCFRCVTDWPADIGGLRTVMEDCWATLPQERPRIDANLRRRLFQPSSPRKRFPMRPLDKGILTLLPIIGIVASCSLRYAPRNVTTSSPISSLVYQFPLPSTFLVIIFAIMAMRYAVLRTYAIIPVSIVGPSTFGNIDHVLVNLLHVGTLVVAGVASGVGLYLRVIDLSEEWGNLEVINRCSTALLWIAVGLCGLSAVFHDTRTWLLLLWVRCLQRLGRFQSENEEGNESDRVQLYVSNVQDTFLDSEIIHVFEAMGEVEWISRHPGGHCIVQYRDDSLAEFLLRPRESRFAAFRLSARRIRRFRFDEDESTEGDIESWWTLLWHLPIVVLRIDLFLRRATEAVGQKFQKFVLGFDPFIYSVVGVFDRDMNADNGEHIALDELSSSPRISSETPPQEQSDGSLESGDCGLTVEKAKQIINGLDVFLSEEAQRAERAIQGAESRAFLDSYRRSLRRLRNLCERYGELPSRCIRPMQEYPRLESEYPSPMGRGGHADVFRGSIPEGARETAVALKRLRMHAYGDKERLKKIFMREAALWSQLKHPNILPFIAVYINLPRELSIVSQWMVNGDIVAYISSHPEADVQRLILNVVDGLTFMHTLGVVHGDLKSGNVLINEEHNACLSDFGLSTIHHTNTMTPRIDSIISGGSLQWCAPEVLLGNLGPGTQPDSAVDVYAFGILLWEVLTCRTPYDHIYNDMVIWQNVVNGMRPCRSCIVEAHLPGSSPSVKNGLYWLMLECWSDTSDLRPKVDDFFRNRIVESSTSHGAIPVTDVELHGRTRVLAIMQPIFGLLAIPMYAYISDPSPTFLLLVTLLLLASLARHILSPTLKLASFHLTFGYGLHFLLQGTTRLLNVLFGAATFVSVPFLSLDFLSLVFFGDKLLQERPLSTRLNLLLVIWMEVLLSWYPDVSYVVYRFLTAFRRWRDRSTMAGGAQRGVNTQIYVTNLPETATKDSLREMFVTAGEVDAVSVHYWTAHDKLSRPCHAIVSFQTDEGAHTALRSFQDYMYEGRRMRVKSCSIVRWSNSTDPC</sequence>
<dbReference type="PROSITE" id="PS00108">
    <property type="entry name" value="PROTEIN_KINASE_ST"/>
    <property type="match status" value="2"/>
</dbReference>
<dbReference type="GO" id="GO:0005524">
    <property type="term" value="F:ATP binding"/>
    <property type="evidence" value="ECO:0007669"/>
    <property type="project" value="UniProtKB-KW"/>
</dbReference>
<dbReference type="GO" id="GO:0003723">
    <property type="term" value="F:RNA binding"/>
    <property type="evidence" value="ECO:0007669"/>
    <property type="project" value="UniProtKB-UniRule"/>
</dbReference>
<feature type="transmembrane region" description="Helical" evidence="5">
    <location>
        <begin position="488"/>
        <end position="510"/>
    </location>
</feature>
<evidence type="ECO:0000256" key="4">
    <source>
        <dbReference type="SAM" id="MobiDB-lite"/>
    </source>
</evidence>
<feature type="domain" description="RRM" evidence="7">
    <location>
        <begin position="1248"/>
        <end position="1328"/>
    </location>
</feature>
<dbReference type="SMART" id="SM00360">
    <property type="entry name" value="RRM"/>
    <property type="match status" value="2"/>
</dbReference>
<accession>V2X5G6</accession>
<evidence type="ECO:0000313" key="8">
    <source>
        <dbReference type="EMBL" id="ESK89047.1"/>
    </source>
</evidence>
<dbReference type="SUPFAM" id="SSF56112">
    <property type="entry name" value="Protein kinase-like (PK-like)"/>
    <property type="match status" value="2"/>
</dbReference>
<feature type="transmembrane region" description="Helical" evidence="5">
    <location>
        <begin position="404"/>
        <end position="424"/>
    </location>
</feature>
<dbReference type="InterPro" id="IPR011009">
    <property type="entry name" value="Kinase-like_dom_sf"/>
</dbReference>
<keyword evidence="5" id="KW-0812">Transmembrane</keyword>
<feature type="domain" description="Protein kinase" evidence="6">
    <location>
        <begin position="88"/>
        <end position="355"/>
    </location>
</feature>
<dbReference type="SMART" id="SM00220">
    <property type="entry name" value="S_TKc"/>
    <property type="match status" value="2"/>
</dbReference>
<evidence type="ECO:0000256" key="2">
    <source>
        <dbReference type="ARBA" id="ARBA00022840"/>
    </source>
</evidence>
<dbReference type="SUPFAM" id="SSF54928">
    <property type="entry name" value="RNA-binding domain, RBD"/>
    <property type="match status" value="1"/>
</dbReference>
<dbReference type="Pfam" id="PF07714">
    <property type="entry name" value="PK_Tyr_Ser-Thr"/>
    <property type="match status" value="2"/>
</dbReference>
<evidence type="ECO:0000256" key="3">
    <source>
        <dbReference type="PROSITE-ProRule" id="PRU00176"/>
    </source>
</evidence>
<keyword evidence="3" id="KW-0694">RNA-binding</keyword>
<keyword evidence="5" id="KW-1133">Transmembrane helix</keyword>
<dbReference type="HOGENOM" id="CLU_258557_0_0_1"/>
<name>V2X5G6_MONRO</name>
<evidence type="ECO:0000259" key="6">
    <source>
        <dbReference type="PROSITE" id="PS50011"/>
    </source>
</evidence>
<feature type="transmembrane region" description="Helical" evidence="5">
    <location>
        <begin position="1160"/>
        <end position="1186"/>
    </location>
</feature>
<proteinExistence type="predicted"/>
<dbReference type="OrthoDB" id="4062651at2759"/>
<dbReference type="PROSITE" id="PS50102">
    <property type="entry name" value="RRM"/>
    <property type="match status" value="1"/>
</dbReference>
<reference evidence="8 9" key="1">
    <citation type="journal article" date="2014" name="BMC Genomics">
        <title>Genome and secretome analysis of the hemibiotrophic fungal pathogen, Moniliophthora roreri, which causes frosty pod rot disease of cacao: mechanisms of the biotrophic and necrotrophic phases.</title>
        <authorList>
            <person name="Meinhardt L.W."/>
            <person name="Costa G.G.L."/>
            <person name="Thomazella D.P.T."/>
            <person name="Teixeira P.J.P.L."/>
            <person name="Carazzolle M.F."/>
            <person name="Schuster S.C."/>
            <person name="Carlson J.E."/>
            <person name="Guiltinan M.J."/>
            <person name="Mieczkowski P."/>
            <person name="Farmer A."/>
            <person name="Ramaraj T."/>
            <person name="Crozier J."/>
            <person name="Davis R.E."/>
            <person name="Shao J."/>
            <person name="Melnick R.L."/>
            <person name="Pereira G.A.G."/>
            <person name="Bailey B.A."/>
        </authorList>
    </citation>
    <scope>NUCLEOTIDE SEQUENCE [LARGE SCALE GENOMIC DNA]</scope>
    <source>
        <strain evidence="8 9">MCA 2997</strain>
    </source>
</reference>
<dbReference type="GO" id="GO:0004674">
    <property type="term" value="F:protein serine/threonine kinase activity"/>
    <property type="evidence" value="ECO:0007669"/>
    <property type="project" value="TreeGrafter"/>
</dbReference>
<dbReference type="InterPro" id="IPR051681">
    <property type="entry name" value="Ser/Thr_Kinases-Pseudokinases"/>
</dbReference>
<dbReference type="InterPro" id="IPR001245">
    <property type="entry name" value="Ser-Thr/Tyr_kinase_cat_dom"/>
</dbReference>
<feature type="transmembrane region" description="Helical" evidence="5">
    <location>
        <begin position="454"/>
        <end position="476"/>
    </location>
</feature>
<dbReference type="InterPro" id="IPR000719">
    <property type="entry name" value="Prot_kinase_dom"/>
</dbReference>
<feature type="domain" description="Protein kinase" evidence="6">
    <location>
        <begin position="793"/>
        <end position="1077"/>
    </location>
</feature>
<evidence type="ECO:0000259" key="7">
    <source>
        <dbReference type="PROSITE" id="PS50102"/>
    </source>
</evidence>
<dbReference type="InterPro" id="IPR000504">
    <property type="entry name" value="RRM_dom"/>
</dbReference>
<dbReference type="InterPro" id="IPR012677">
    <property type="entry name" value="Nucleotide-bd_a/b_plait_sf"/>
</dbReference>